<evidence type="ECO:0000313" key="11">
    <source>
        <dbReference type="Proteomes" id="UP000011777"/>
    </source>
</evidence>
<feature type="region of interest" description="Disordered" evidence="7">
    <location>
        <begin position="515"/>
        <end position="556"/>
    </location>
</feature>
<feature type="compositionally biased region" description="Polar residues" evidence="7">
    <location>
        <begin position="523"/>
        <end position="533"/>
    </location>
</feature>
<dbReference type="PROSITE" id="PS51382">
    <property type="entry name" value="SPX"/>
    <property type="match status" value="1"/>
</dbReference>
<evidence type="ECO:0000313" key="10">
    <source>
        <dbReference type="EMBL" id="EMG48704.1"/>
    </source>
</evidence>
<evidence type="ECO:0000256" key="8">
    <source>
        <dbReference type="SAM" id="Phobius"/>
    </source>
</evidence>
<dbReference type="eggNOG" id="KOG1161">
    <property type="taxonomic scope" value="Eukaryota"/>
</dbReference>
<comment type="caution">
    <text evidence="10">The sequence shown here is derived from an EMBL/GenBank/DDBJ whole genome shotgun (WGS) entry which is preliminary data.</text>
</comment>
<evidence type="ECO:0000256" key="4">
    <source>
        <dbReference type="ARBA" id="ARBA00022989"/>
    </source>
</evidence>
<keyword evidence="2" id="KW-0926">Vacuole</keyword>
<evidence type="ECO:0000259" key="9">
    <source>
        <dbReference type="PROSITE" id="PS51382"/>
    </source>
</evidence>
<feature type="coiled-coil region" evidence="6">
    <location>
        <begin position="62"/>
        <end position="89"/>
    </location>
</feature>
<feature type="transmembrane region" description="Helical" evidence="8">
    <location>
        <begin position="680"/>
        <end position="700"/>
    </location>
</feature>
<dbReference type="InterPro" id="IPR004331">
    <property type="entry name" value="SPX_dom"/>
</dbReference>
<evidence type="ECO:0000256" key="6">
    <source>
        <dbReference type="SAM" id="Coils"/>
    </source>
</evidence>
<dbReference type="InterPro" id="IPR003807">
    <property type="entry name" value="DUF202"/>
</dbReference>
<organism evidence="10 11">
    <name type="scientific">Candida maltosa (strain Xu316)</name>
    <name type="common">Yeast</name>
    <dbReference type="NCBI Taxonomy" id="1245528"/>
    <lineage>
        <taxon>Eukaryota</taxon>
        <taxon>Fungi</taxon>
        <taxon>Dikarya</taxon>
        <taxon>Ascomycota</taxon>
        <taxon>Saccharomycotina</taxon>
        <taxon>Pichiomycetes</taxon>
        <taxon>Debaryomycetaceae</taxon>
        <taxon>Candida/Lodderomyces clade</taxon>
        <taxon>Candida</taxon>
    </lineage>
</organism>
<dbReference type="eggNOG" id="KOG4580">
    <property type="taxonomic scope" value="Eukaryota"/>
</dbReference>
<keyword evidence="4 8" id="KW-1133">Transmembrane helix</keyword>
<keyword evidence="6" id="KW-0175">Coiled coil</keyword>
<keyword evidence="5 8" id="KW-0472">Membrane</keyword>
<proteinExistence type="predicted"/>
<dbReference type="OMA" id="SFKFWVH"/>
<feature type="transmembrane region" description="Helical" evidence="8">
    <location>
        <begin position="642"/>
        <end position="660"/>
    </location>
</feature>
<dbReference type="GO" id="GO:0006799">
    <property type="term" value="P:polyphosphate biosynthetic process"/>
    <property type="evidence" value="ECO:0007669"/>
    <property type="project" value="UniProtKB-ARBA"/>
</dbReference>
<keyword evidence="11" id="KW-1185">Reference proteome</keyword>
<dbReference type="CDD" id="cd14480">
    <property type="entry name" value="SPX_VTC2_like"/>
    <property type="match status" value="1"/>
</dbReference>
<protein>
    <recommendedName>
        <fullName evidence="9">SPX domain-containing protein</fullName>
    </recommendedName>
</protein>
<reference evidence="10 11" key="1">
    <citation type="submission" date="2013-02" db="EMBL/GenBank/DDBJ databases">
        <title>Genome sequence of Candida maltosa Xu316, a potential industrial strain for xylitol and ethanol production.</title>
        <authorList>
            <person name="Yu J."/>
            <person name="Wang Q."/>
            <person name="Geng X."/>
            <person name="Bao W."/>
            <person name="He P."/>
            <person name="Cai J."/>
        </authorList>
    </citation>
    <scope>NUCLEOTIDE SEQUENCE [LARGE SCALE GENOMIC DNA]</scope>
    <source>
        <strain evidence="11">Xu316</strain>
    </source>
</reference>
<sequence length="732" mass="84415">MSTQNEPQQQMMFGQKLNSLMYQPWSDFYLNYNNLKKLLKEGVILENSWTETDEQNFVTALDENLEKVYKFAENKYHELNEKLDDLQVTTLATSQNFDENKFSKQLDDVLLETEQLGKFQRLNFTGFLKIGKKHEKLHPPYKIMPLLNVRLKALANNGSEDFSPLLLKINNLYNFLRDNHNVKDSYTERQLSSFKESNTEFSSFKFWIKEDDVNELQLMILRKLPLIVYNNRQNDDDDEDDDEDEDANDVNVNETVTCVYFDNDQFDIYNSKLEKIEDSTTLRVRFVGKLSQKPKITMELKHFDTNGAFNDNVKIQLKKKSLKKFVQSKKVDEKLLKLNDESSVNKLSEFINTNNLHPVIKVSYTRSAFELPGENDVRITIDSNIKFSRDETLELSKSGSDAKKFPFSTMEIKVKKGTKKNLNWVSDLINSSLVKEVPNFSKYIQGIATLFSEDERVNLLPLWEADFVSNTPPLPPAPPKANDDGITSLTASANFQNFKKMLDQAGSAEIEAIPEEEEEDAGRQTQPSVPATTDDQSSDDDDYDEDDDDVQQPRGNPLLAIWNFPKLADADSEAEEVELPAGVTEPQVWLKNLGPIKIEPKVWLANERTFNRWLHVTTLLSSLTFIIYSSTKDSNFEGLSTYLAYFYFALIIFSGLWAYYVFMQRRNIILERSDKPMDNSIGPLIVAFGLIVALTVNFVFGWKKIDLATHEEFYNNNPMHKKVHEFVVNMVN</sequence>
<dbReference type="STRING" id="1245528.M3K1W1"/>
<dbReference type="AlphaFoldDB" id="M3K1W1"/>
<accession>M3K1W1</accession>
<dbReference type="PANTHER" id="PTHR46140">
    <property type="entry name" value="VACUOLAR TRANSPORTER CHAPERONE 1-RELATED"/>
    <property type="match status" value="1"/>
</dbReference>
<dbReference type="Pfam" id="PF09359">
    <property type="entry name" value="VTC"/>
    <property type="match status" value="1"/>
</dbReference>
<keyword evidence="3 8" id="KW-0812">Transmembrane</keyword>
<name>M3K1W1_CANMX</name>
<evidence type="ECO:0000256" key="1">
    <source>
        <dbReference type="ARBA" id="ARBA00004128"/>
    </source>
</evidence>
<gene>
    <name evidence="10" type="ORF">G210_0686</name>
</gene>
<evidence type="ECO:0000256" key="2">
    <source>
        <dbReference type="ARBA" id="ARBA00022554"/>
    </source>
</evidence>
<comment type="subcellular location">
    <subcellularLocation>
        <location evidence="1">Vacuole membrane</location>
        <topology evidence="1">Multi-pass membrane protein</topology>
    </subcellularLocation>
</comment>
<dbReference type="InterPro" id="IPR018966">
    <property type="entry name" value="VTC_domain"/>
</dbReference>
<dbReference type="Proteomes" id="UP000011777">
    <property type="component" value="Unassembled WGS sequence"/>
</dbReference>
<dbReference type="EMBL" id="AOGT01001003">
    <property type="protein sequence ID" value="EMG48704.1"/>
    <property type="molecule type" value="Genomic_DNA"/>
</dbReference>
<evidence type="ECO:0000256" key="3">
    <source>
        <dbReference type="ARBA" id="ARBA00022692"/>
    </source>
</evidence>
<feature type="compositionally biased region" description="Acidic residues" evidence="7">
    <location>
        <begin position="536"/>
        <end position="550"/>
    </location>
</feature>
<evidence type="ECO:0000256" key="5">
    <source>
        <dbReference type="ARBA" id="ARBA00023136"/>
    </source>
</evidence>
<evidence type="ECO:0000256" key="7">
    <source>
        <dbReference type="SAM" id="MobiDB-lite"/>
    </source>
</evidence>
<dbReference type="GO" id="GO:0000329">
    <property type="term" value="C:fungal-type vacuole membrane"/>
    <property type="evidence" value="ECO:0007669"/>
    <property type="project" value="TreeGrafter"/>
</dbReference>
<dbReference type="Pfam" id="PF02656">
    <property type="entry name" value="DUF202"/>
    <property type="match status" value="1"/>
</dbReference>
<dbReference type="Gene3D" id="3.20.100.30">
    <property type="entry name" value="VTC, catalytic tunnel domain"/>
    <property type="match status" value="1"/>
</dbReference>
<dbReference type="PANTHER" id="PTHR46140:SF2">
    <property type="entry name" value="VACUOLAR TRANSPORTER CHAPERONE 3 COMPLEX SUBUNIT 3-RELATED"/>
    <property type="match status" value="1"/>
</dbReference>
<dbReference type="GO" id="GO:0033254">
    <property type="term" value="C:vacuolar transporter chaperone complex"/>
    <property type="evidence" value="ECO:0007669"/>
    <property type="project" value="UniProtKB-ARBA"/>
</dbReference>
<dbReference type="InterPro" id="IPR051572">
    <property type="entry name" value="VTC_Complex_Subunit"/>
</dbReference>
<dbReference type="OrthoDB" id="6493944at2759"/>
<feature type="domain" description="SPX" evidence="9">
    <location>
        <begin position="11"/>
        <end position="148"/>
    </location>
</feature>
<dbReference type="InterPro" id="IPR042267">
    <property type="entry name" value="VTC_sf"/>
</dbReference>
<dbReference type="HOGENOM" id="CLU_009308_2_0_1"/>